<dbReference type="AlphaFoldDB" id="A0A8T1LBR0"/>
<accession>A0A8T1LBR0</accession>
<dbReference type="GO" id="GO:0003676">
    <property type="term" value="F:nucleic acid binding"/>
    <property type="evidence" value="ECO:0007669"/>
    <property type="project" value="InterPro"/>
</dbReference>
<name>A0A8T1LBR0_9STRA</name>
<dbReference type="SMART" id="SM00343">
    <property type="entry name" value="ZnF_C2HC"/>
    <property type="match status" value="1"/>
</dbReference>
<evidence type="ECO:0000313" key="2">
    <source>
        <dbReference type="Proteomes" id="UP000736787"/>
    </source>
</evidence>
<reference evidence="1" key="1">
    <citation type="submission" date="2018-10" db="EMBL/GenBank/DDBJ databases">
        <title>Effector identification in a new, highly contiguous assembly of the strawberry crown rot pathogen Phytophthora cactorum.</title>
        <authorList>
            <person name="Armitage A.D."/>
            <person name="Nellist C.F."/>
            <person name="Bates H."/>
            <person name="Vickerstaff R.J."/>
            <person name="Harrison R.J."/>
        </authorList>
    </citation>
    <scope>NUCLEOTIDE SEQUENCE</scope>
    <source>
        <strain evidence="1">4040</strain>
    </source>
</reference>
<organism evidence="1 2">
    <name type="scientific">Phytophthora cactorum</name>
    <dbReference type="NCBI Taxonomy" id="29920"/>
    <lineage>
        <taxon>Eukaryota</taxon>
        <taxon>Sar</taxon>
        <taxon>Stramenopiles</taxon>
        <taxon>Oomycota</taxon>
        <taxon>Peronosporomycetes</taxon>
        <taxon>Peronosporales</taxon>
        <taxon>Peronosporaceae</taxon>
        <taxon>Phytophthora</taxon>
    </lineage>
</organism>
<dbReference type="GO" id="GO:0008270">
    <property type="term" value="F:zinc ion binding"/>
    <property type="evidence" value="ECO:0007669"/>
    <property type="project" value="InterPro"/>
</dbReference>
<gene>
    <name evidence="1" type="ORF">PC117_g6070</name>
</gene>
<sequence length="43" mass="4911">MDLSNATAAGHQQRNNSRVRCFRCGYTGHFARECTVFVYKAWG</sequence>
<dbReference type="EMBL" id="RCMK01000112">
    <property type="protein sequence ID" value="KAG2948375.1"/>
    <property type="molecule type" value="Genomic_DNA"/>
</dbReference>
<dbReference type="InterPro" id="IPR001878">
    <property type="entry name" value="Znf_CCHC"/>
</dbReference>
<proteinExistence type="predicted"/>
<evidence type="ECO:0000313" key="1">
    <source>
        <dbReference type="EMBL" id="KAG2948375.1"/>
    </source>
</evidence>
<comment type="caution">
    <text evidence="1">The sequence shown here is derived from an EMBL/GenBank/DDBJ whole genome shotgun (WGS) entry which is preliminary data.</text>
</comment>
<dbReference type="PROSITE" id="PS50158">
    <property type="entry name" value="ZF_CCHC"/>
    <property type="match status" value="1"/>
</dbReference>
<dbReference type="SUPFAM" id="SSF57756">
    <property type="entry name" value="Retrovirus zinc finger-like domains"/>
    <property type="match status" value="1"/>
</dbReference>
<dbReference type="Gene3D" id="4.10.60.10">
    <property type="entry name" value="Zinc finger, CCHC-type"/>
    <property type="match status" value="1"/>
</dbReference>
<dbReference type="InterPro" id="IPR036875">
    <property type="entry name" value="Znf_CCHC_sf"/>
</dbReference>
<protein>
    <submittedName>
        <fullName evidence="1">Uncharacterized protein</fullName>
    </submittedName>
</protein>
<dbReference type="Proteomes" id="UP000736787">
    <property type="component" value="Unassembled WGS sequence"/>
</dbReference>
<dbReference type="Pfam" id="PF00098">
    <property type="entry name" value="zf-CCHC"/>
    <property type="match status" value="1"/>
</dbReference>